<evidence type="ECO:0000256" key="8">
    <source>
        <dbReference type="SAM" id="SignalP"/>
    </source>
</evidence>
<dbReference type="AlphaFoldDB" id="A0A1J0R8F0"/>
<keyword evidence="7" id="KW-0175">Coiled coil</keyword>
<keyword evidence="5" id="KW-0325">Glycoprotein</keyword>
<dbReference type="EMBL" id="KX700221">
    <property type="protein sequence ID" value="APD74177.1"/>
    <property type="molecule type" value="Genomic_DNA"/>
</dbReference>
<keyword evidence="6" id="KW-0449">Lipoprotein</keyword>
<keyword evidence="8" id="KW-0732">Signal</keyword>
<keyword evidence="3" id="KW-0336">GPI-anchor</keyword>
<evidence type="ECO:0000256" key="2">
    <source>
        <dbReference type="ARBA" id="ARBA00022475"/>
    </source>
</evidence>
<evidence type="ECO:0000256" key="1">
    <source>
        <dbReference type="ARBA" id="ARBA00004609"/>
    </source>
</evidence>
<evidence type="ECO:0000313" key="10">
    <source>
        <dbReference type="EMBL" id="APD74177.1"/>
    </source>
</evidence>
<dbReference type="GO" id="GO:0005886">
    <property type="term" value="C:plasma membrane"/>
    <property type="evidence" value="ECO:0007669"/>
    <property type="project" value="UniProtKB-SubCell"/>
</dbReference>
<dbReference type="SUPFAM" id="SSF58087">
    <property type="entry name" value="Variant surface glycoprotein (N-terminal domain)"/>
    <property type="match status" value="1"/>
</dbReference>
<dbReference type="GO" id="GO:0098552">
    <property type="term" value="C:side of membrane"/>
    <property type="evidence" value="ECO:0007669"/>
    <property type="project" value="UniProtKB-KW"/>
</dbReference>
<accession>A0A1J0R8F0</accession>
<evidence type="ECO:0000256" key="7">
    <source>
        <dbReference type="SAM" id="Coils"/>
    </source>
</evidence>
<name>A0A1J0R8F0_9TRYP</name>
<comment type="subcellular location">
    <subcellularLocation>
        <location evidence="1">Cell membrane</location>
        <topology evidence="1">Lipid-anchor</topology>
        <topology evidence="1">GPI-anchor</topology>
    </subcellularLocation>
</comment>
<evidence type="ECO:0000256" key="4">
    <source>
        <dbReference type="ARBA" id="ARBA00023136"/>
    </source>
</evidence>
<feature type="chain" id="PRO_5012430148" evidence="8">
    <location>
        <begin position="22"/>
        <end position="483"/>
    </location>
</feature>
<dbReference type="Gene3D" id="3.90.150.10">
    <property type="entry name" value="Variant Surface Glycoprotein, subunit A domain 1"/>
    <property type="match status" value="1"/>
</dbReference>
<sequence length="483" mass="51935">MFTKALAAVLLLQLHLQTTGASHTHIDKTKIKGLCKVAVQIARTPNVGAKKYRDIKTTAEEVAVAASLAEHAATAEPDANTRTVFRAISLGARECAEKANNRLTELTTAATKKIATGVKAAGHISEMAEFLRQISRTTDNSETNFCLGTTAAGRTQATTITDLHCPAEIITDFAPINTLDPTVVSETGFTALAPGQAKITTTHNTKCGPLKGTADTSTAIWHENTPTGKYVMQWLLTLTPHNSAGSEDATVISANTGAEDYKFADADNVAKKFFNSLTDLLTFEDTSCGQNAESVIKTVVASKTAQKLLEAVLVTQEPHKTGKTATKAAKEMIKAAADNADTKAEEKILEKIKAQTVTRIEGDETTTKPLKEAVSSDDERHTILLNNLKNREQLDKLASELAEAKAAAQKTAQVPKPDDCKGKKGAGCKKITENGEKKCVVNKNYKLPQEEETKEDETTDCSNFLFQPDCEKKNEGKTIKVCG</sequence>
<feature type="coiled-coil region" evidence="7">
    <location>
        <begin position="387"/>
        <end position="414"/>
    </location>
</feature>
<evidence type="ECO:0000256" key="6">
    <source>
        <dbReference type="ARBA" id="ARBA00023288"/>
    </source>
</evidence>
<reference evidence="10" key="1">
    <citation type="submission" date="2016-08" db="EMBL/GenBank/DDBJ databases">
        <title>VSG repertoire of Trypanosoma brucei EATRO 1125.</title>
        <authorList>
            <person name="Cross G.A."/>
        </authorList>
    </citation>
    <scope>NUCLEOTIDE SEQUENCE</scope>
    <source>
        <strain evidence="10">EATRO 1125</strain>
    </source>
</reference>
<organism evidence="10">
    <name type="scientific">Trypanosoma brucei</name>
    <dbReference type="NCBI Taxonomy" id="5691"/>
    <lineage>
        <taxon>Eukaryota</taxon>
        <taxon>Discoba</taxon>
        <taxon>Euglenozoa</taxon>
        <taxon>Kinetoplastea</taxon>
        <taxon>Metakinetoplastina</taxon>
        <taxon>Trypanosomatida</taxon>
        <taxon>Trypanosomatidae</taxon>
        <taxon>Trypanosoma</taxon>
    </lineage>
</organism>
<feature type="signal peptide" evidence="8">
    <location>
        <begin position="1"/>
        <end position="21"/>
    </location>
</feature>
<evidence type="ECO:0000259" key="9">
    <source>
        <dbReference type="Pfam" id="PF00913"/>
    </source>
</evidence>
<dbReference type="Pfam" id="PF00913">
    <property type="entry name" value="Trypan_glycop"/>
    <property type="match status" value="1"/>
</dbReference>
<proteinExistence type="predicted"/>
<keyword evidence="4" id="KW-0472">Membrane</keyword>
<evidence type="ECO:0000256" key="5">
    <source>
        <dbReference type="ARBA" id="ARBA00023180"/>
    </source>
</evidence>
<dbReference type="InterPro" id="IPR001812">
    <property type="entry name" value="Trypano_VSG_A_N_dom"/>
</dbReference>
<dbReference type="GO" id="GO:0042783">
    <property type="term" value="P:symbiont-mediated evasion of host immune response"/>
    <property type="evidence" value="ECO:0007669"/>
    <property type="project" value="InterPro"/>
</dbReference>
<protein>
    <submittedName>
        <fullName evidence="10">Variant surface glycoprotein 1125.2732</fullName>
    </submittedName>
</protein>
<dbReference type="VEuPathDB" id="TriTrypDB:Tb427_000096000"/>
<evidence type="ECO:0000256" key="3">
    <source>
        <dbReference type="ARBA" id="ARBA00022622"/>
    </source>
</evidence>
<keyword evidence="2" id="KW-1003">Cell membrane</keyword>
<feature type="domain" description="Trypanosome variant surface glycoprotein A-type N-terminal" evidence="9">
    <location>
        <begin position="8"/>
        <end position="373"/>
    </location>
</feature>